<accession>A0A965ZE79</accession>
<evidence type="ECO:0000256" key="2">
    <source>
        <dbReference type="ARBA" id="ARBA00022723"/>
    </source>
</evidence>
<keyword evidence="2" id="KW-0479">Metal-binding</keyword>
<dbReference type="RefSeq" id="WP_166584484.1">
    <property type="nucleotide sequence ID" value="NZ_WWEO01000038.1"/>
</dbReference>
<organism evidence="6 7">
    <name type="scientific">Mucilaginibacter agri</name>
    <dbReference type="NCBI Taxonomy" id="2695265"/>
    <lineage>
        <taxon>Bacteria</taxon>
        <taxon>Pseudomonadati</taxon>
        <taxon>Bacteroidota</taxon>
        <taxon>Sphingobacteriia</taxon>
        <taxon>Sphingobacteriales</taxon>
        <taxon>Sphingobacteriaceae</taxon>
        <taxon>Mucilaginibacter</taxon>
    </lineage>
</organism>
<comment type="similarity">
    <text evidence="1">Belongs to the cytidine and deoxycytidylate deaminase family.</text>
</comment>
<dbReference type="PANTHER" id="PTHR11079:SF161">
    <property type="entry name" value="CMP_DCMP-TYPE DEAMINASE DOMAIN-CONTAINING PROTEIN"/>
    <property type="match status" value="1"/>
</dbReference>
<evidence type="ECO:0000259" key="5">
    <source>
        <dbReference type="PROSITE" id="PS51747"/>
    </source>
</evidence>
<dbReference type="GO" id="GO:0047974">
    <property type="term" value="F:guanosine deaminase activity"/>
    <property type="evidence" value="ECO:0007669"/>
    <property type="project" value="TreeGrafter"/>
</dbReference>
<dbReference type="AlphaFoldDB" id="A0A965ZE79"/>
<evidence type="ECO:0000256" key="1">
    <source>
        <dbReference type="ARBA" id="ARBA00006576"/>
    </source>
</evidence>
<evidence type="ECO:0000256" key="3">
    <source>
        <dbReference type="ARBA" id="ARBA00022801"/>
    </source>
</evidence>
<dbReference type="InterPro" id="IPR016193">
    <property type="entry name" value="Cytidine_deaminase-like"/>
</dbReference>
<dbReference type="InterPro" id="IPR002125">
    <property type="entry name" value="CMP_dCMP_dom"/>
</dbReference>
<dbReference type="PANTHER" id="PTHR11079">
    <property type="entry name" value="CYTOSINE DEAMINASE FAMILY MEMBER"/>
    <property type="match status" value="1"/>
</dbReference>
<comment type="caution">
    <text evidence="6">The sequence shown here is derived from an EMBL/GenBank/DDBJ whole genome shotgun (WGS) entry which is preliminary data.</text>
</comment>
<dbReference type="SUPFAM" id="SSF53927">
    <property type="entry name" value="Cytidine deaminase-like"/>
    <property type="match status" value="1"/>
</dbReference>
<dbReference type="GO" id="GO:0006152">
    <property type="term" value="P:purine nucleoside catabolic process"/>
    <property type="evidence" value="ECO:0007669"/>
    <property type="project" value="TreeGrafter"/>
</dbReference>
<dbReference type="GO" id="GO:0008270">
    <property type="term" value="F:zinc ion binding"/>
    <property type="evidence" value="ECO:0007669"/>
    <property type="project" value="InterPro"/>
</dbReference>
<reference evidence="6" key="2">
    <citation type="submission" date="2020-10" db="EMBL/GenBank/DDBJ databases">
        <title>Mucilaginibacter sp. nov., isolated from soil.</title>
        <authorList>
            <person name="Jeon C.O."/>
        </authorList>
    </citation>
    <scope>NUCLEOTIDE SEQUENCE</scope>
    <source>
        <strain evidence="6">R11</strain>
    </source>
</reference>
<sequence>METTQHDKFMQLAIELSVKNVQEGLGGPFGAVVVKKGEIIAASANKVVPTNDPTAHAEVSAIRLACQQLNTFNLEGCVIYTSCEPCPMCLGAIYWARIDKIYYANTKADAAAIGFDDHFIYDELDLPMDKRKLPVEQLMRNEALTAFKQWEENINKTEY</sequence>
<proteinExistence type="inferred from homology"/>
<protein>
    <submittedName>
        <fullName evidence="6">Nucleoside deaminase</fullName>
    </submittedName>
</protein>
<evidence type="ECO:0000313" key="7">
    <source>
        <dbReference type="Proteomes" id="UP000638732"/>
    </source>
</evidence>
<dbReference type="PROSITE" id="PS00903">
    <property type="entry name" value="CYT_DCMP_DEAMINASES_1"/>
    <property type="match status" value="1"/>
</dbReference>
<dbReference type="FunFam" id="3.40.140.10:FF:000011">
    <property type="entry name" value="tRNA-specific adenosine deaminase"/>
    <property type="match status" value="1"/>
</dbReference>
<gene>
    <name evidence="6" type="ORF">GSY63_03725</name>
</gene>
<keyword evidence="4" id="KW-0862">Zinc</keyword>
<dbReference type="EMBL" id="WWEO01000038">
    <property type="protein sequence ID" value="NCD68457.1"/>
    <property type="molecule type" value="Genomic_DNA"/>
</dbReference>
<feature type="domain" description="CMP/dCMP-type deaminase" evidence="5">
    <location>
        <begin position="4"/>
        <end position="116"/>
    </location>
</feature>
<keyword evidence="3" id="KW-0378">Hydrolase</keyword>
<dbReference type="Pfam" id="PF00383">
    <property type="entry name" value="dCMP_cyt_deam_1"/>
    <property type="match status" value="1"/>
</dbReference>
<evidence type="ECO:0000256" key="4">
    <source>
        <dbReference type="ARBA" id="ARBA00022833"/>
    </source>
</evidence>
<dbReference type="CDD" id="cd01285">
    <property type="entry name" value="nucleoside_deaminase"/>
    <property type="match status" value="1"/>
</dbReference>
<dbReference type="Proteomes" id="UP000638732">
    <property type="component" value="Unassembled WGS sequence"/>
</dbReference>
<dbReference type="Gene3D" id="3.40.140.10">
    <property type="entry name" value="Cytidine Deaminase, domain 2"/>
    <property type="match status" value="1"/>
</dbReference>
<dbReference type="InterPro" id="IPR016192">
    <property type="entry name" value="APOBEC/CMP_deaminase_Zn-bd"/>
</dbReference>
<reference evidence="6" key="1">
    <citation type="submission" date="2020-01" db="EMBL/GenBank/DDBJ databases">
        <authorList>
            <person name="Seo Y.L."/>
        </authorList>
    </citation>
    <scope>NUCLEOTIDE SEQUENCE</scope>
    <source>
        <strain evidence="6">R11</strain>
    </source>
</reference>
<evidence type="ECO:0000313" key="6">
    <source>
        <dbReference type="EMBL" id="NCD68457.1"/>
    </source>
</evidence>
<keyword evidence="7" id="KW-1185">Reference proteome</keyword>
<name>A0A965ZE79_9SPHI</name>
<dbReference type="PROSITE" id="PS51747">
    <property type="entry name" value="CYT_DCMP_DEAMINASES_2"/>
    <property type="match status" value="1"/>
</dbReference>